<evidence type="ECO:0000256" key="5">
    <source>
        <dbReference type="ARBA" id="ARBA00023315"/>
    </source>
</evidence>
<dbReference type="eggNOG" id="ENOG502QV70">
    <property type="taxonomic scope" value="Eukaryota"/>
</dbReference>
<dbReference type="GO" id="GO:0016410">
    <property type="term" value="F:N-acyltransferase activity"/>
    <property type="evidence" value="ECO:0007669"/>
    <property type="project" value="InterPro"/>
</dbReference>
<dbReference type="SUPFAM" id="SSF51161">
    <property type="entry name" value="Trimeric LpxA-like enzymes"/>
    <property type="match status" value="1"/>
</dbReference>
<dbReference type="GO" id="GO:0009245">
    <property type="term" value="P:lipid A biosynthetic process"/>
    <property type="evidence" value="ECO:0007669"/>
    <property type="project" value="UniProtKB-KW"/>
</dbReference>
<dbReference type="InterPro" id="IPR011004">
    <property type="entry name" value="Trimer_LpxA-like_sf"/>
</dbReference>
<keyword evidence="4" id="KW-0443">Lipid metabolism</keyword>
<dbReference type="HOGENOM" id="CLU_049865_3_2_1"/>
<dbReference type="GeneID" id="17283197"/>
<evidence type="ECO:0000313" key="6">
    <source>
        <dbReference type="EnsemblProtists" id="EOD37927"/>
    </source>
</evidence>
<keyword evidence="3" id="KW-0808">Transferase</keyword>
<evidence type="ECO:0000256" key="1">
    <source>
        <dbReference type="ARBA" id="ARBA00022516"/>
    </source>
</evidence>
<dbReference type="NCBIfam" id="NF002060">
    <property type="entry name" value="PRK00892.1"/>
    <property type="match status" value="1"/>
</dbReference>
<keyword evidence="1" id="KW-0444">Lipid biosynthesis</keyword>
<proteinExistence type="predicted"/>
<dbReference type="OMA" id="VDHPKYY"/>
<dbReference type="PROSITE" id="PS00101">
    <property type="entry name" value="HEXAPEP_TRANSFERASES"/>
    <property type="match status" value="2"/>
</dbReference>
<dbReference type="InterPro" id="IPR007691">
    <property type="entry name" value="LpxD"/>
</dbReference>
<organism evidence="6 7">
    <name type="scientific">Emiliania huxleyi (strain CCMP1516)</name>
    <dbReference type="NCBI Taxonomy" id="280463"/>
    <lineage>
        <taxon>Eukaryota</taxon>
        <taxon>Haptista</taxon>
        <taxon>Haptophyta</taxon>
        <taxon>Prymnesiophyceae</taxon>
        <taxon>Isochrysidales</taxon>
        <taxon>Noelaerhabdaceae</taxon>
        <taxon>Emiliania</taxon>
    </lineage>
</organism>
<reference evidence="7" key="1">
    <citation type="journal article" date="2013" name="Nature">
        <title>Pan genome of the phytoplankton Emiliania underpins its global distribution.</title>
        <authorList>
            <person name="Read B.A."/>
            <person name="Kegel J."/>
            <person name="Klute M.J."/>
            <person name="Kuo A."/>
            <person name="Lefebvre S.C."/>
            <person name="Maumus F."/>
            <person name="Mayer C."/>
            <person name="Miller J."/>
            <person name="Monier A."/>
            <person name="Salamov A."/>
            <person name="Young J."/>
            <person name="Aguilar M."/>
            <person name="Claverie J.M."/>
            <person name="Frickenhaus S."/>
            <person name="Gonzalez K."/>
            <person name="Herman E.K."/>
            <person name="Lin Y.C."/>
            <person name="Napier J."/>
            <person name="Ogata H."/>
            <person name="Sarno A.F."/>
            <person name="Shmutz J."/>
            <person name="Schroeder D."/>
            <person name="de Vargas C."/>
            <person name="Verret F."/>
            <person name="von Dassow P."/>
            <person name="Valentin K."/>
            <person name="Van de Peer Y."/>
            <person name="Wheeler G."/>
            <person name="Dacks J.B."/>
            <person name="Delwiche C.F."/>
            <person name="Dyhrman S.T."/>
            <person name="Glockner G."/>
            <person name="John U."/>
            <person name="Richards T."/>
            <person name="Worden A.Z."/>
            <person name="Zhang X."/>
            <person name="Grigoriev I.V."/>
            <person name="Allen A.E."/>
            <person name="Bidle K."/>
            <person name="Borodovsky M."/>
            <person name="Bowler C."/>
            <person name="Brownlee C."/>
            <person name="Cock J.M."/>
            <person name="Elias M."/>
            <person name="Gladyshev V.N."/>
            <person name="Groth M."/>
            <person name="Guda C."/>
            <person name="Hadaegh A."/>
            <person name="Iglesias-Rodriguez M.D."/>
            <person name="Jenkins J."/>
            <person name="Jones B.M."/>
            <person name="Lawson T."/>
            <person name="Leese F."/>
            <person name="Lindquist E."/>
            <person name="Lobanov A."/>
            <person name="Lomsadze A."/>
            <person name="Malik S.B."/>
            <person name="Marsh M.E."/>
            <person name="Mackinder L."/>
            <person name="Mock T."/>
            <person name="Mueller-Roeber B."/>
            <person name="Pagarete A."/>
            <person name="Parker M."/>
            <person name="Probert I."/>
            <person name="Quesneville H."/>
            <person name="Raines C."/>
            <person name="Rensing S.A."/>
            <person name="Riano-Pachon D.M."/>
            <person name="Richier S."/>
            <person name="Rokitta S."/>
            <person name="Shiraiwa Y."/>
            <person name="Soanes D.M."/>
            <person name="van der Giezen M."/>
            <person name="Wahlund T.M."/>
            <person name="Williams B."/>
            <person name="Wilson W."/>
            <person name="Wolfe G."/>
            <person name="Wurch L.L."/>
        </authorList>
    </citation>
    <scope>NUCLEOTIDE SEQUENCE</scope>
</reference>
<dbReference type="Gene3D" id="2.160.10.10">
    <property type="entry name" value="Hexapeptide repeat proteins"/>
    <property type="match status" value="1"/>
</dbReference>
<evidence type="ECO:0000313" key="7">
    <source>
        <dbReference type="Proteomes" id="UP000013827"/>
    </source>
</evidence>
<dbReference type="STRING" id="2903.R1DS20"/>
<dbReference type="PaxDb" id="2903-EOD37927"/>
<dbReference type="KEGG" id="ehx:EMIHUDRAFT_224914"/>
<dbReference type="InterPro" id="IPR018357">
    <property type="entry name" value="Hexapep_transf_CS"/>
</dbReference>
<reference evidence="6" key="2">
    <citation type="submission" date="2024-10" db="UniProtKB">
        <authorList>
            <consortium name="EnsemblProtists"/>
        </authorList>
    </citation>
    <scope>IDENTIFICATION</scope>
</reference>
<dbReference type="PANTHER" id="PTHR43378">
    <property type="entry name" value="UDP-3-O-ACYLGLUCOSAMINE N-ACYLTRANSFERASE"/>
    <property type="match status" value="1"/>
</dbReference>
<protein>
    <recommendedName>
        <fullName evidence="8">UDP-3-O-[3-hydroxymyristoyl] glucosamine N-acyltransferase</fullName>
    </recommendedName>
</protein>
<keyword evidence="5" id="KW-0012">Acyltransferase</keyword>
<evidence type="ECO:0000256" key="2">
    <source>
        <dbReference type="ARBA" id="ARBA00022556"/>
    </source>
</evidence>
<dbReference type="AlphaFoldDB" id="A0A0D3KQ92"/>
<keyword evidence="7" id="KW-1185">Reference proteome</keyword>
<sequence>MRRSWSRAWRWVDGATIHATARVHPSARLAPGVVVEARARVGAGVVLGPGAVVGSSVSVGAGTSVGPHTSLQHCSIGGGCTLHAGVRIGADGFGFVPGTPAGAEQSRESQRLERSVGSVLEGDVLPVKKPQRRRVVVGRDVEVGAGSCIDRGSWRDTSIGAHTKMDNLVQVGHNVVIGVGCLLCADVALGGSATLGDYCVLGGKAAVADHVSVAAGTRVAACSGVTSHVDSPGTTIAGLPARPIALWRREVAWARRAAAREAGGAR</sequence>
<dbReference type="CDD" id="cd03352">
    <property type="entry name" value="LbH_LpxD"/>
    <property type="match status" value="1"/>
</dbReference>
<dbReference type="EnsemblProtists" id="EOD37927">
    <property type="protein sequence ID" value="EOD37927"/>
    <property type="gene ID" value="EMIHUDRAFT_224914"/>
</dbReference>
<keyword evidence="2" id="KW-0441">Lipid A biosynthesis</keyword>
<dbReference type="RefSeq" id="XP_005790356.1">
    <property type="nucleotide sequence ID" value="XM_005790299.1"/>
</dbReference>
<evidence type="ECO:0008006" key="8">
    <source>
        <dbReference type="Google" id="ProtNLM"/>
    </source>
</evidence>
<dbReference type="Proteomes" id="UP000013827">
    <property type="component" value="Unassembled WGS sequence"/>
</dbReference>
<evidence type="ECO:0000256" key="3">
    <source>
        <dbReference type="ARBA" id="ARBA00022679"/>
    </source>
</evidence>
<dbReference type="PANTHER" id="PTHR43378:SF2">
    <property type="entry name" value="UDP-3-O-ACYLGLUCOSAMINE N-ACYLTRANSFERASE 1, MITOCHONDRIAL-RELATED"/>
    <property type="match status" value="1"/>
</dbReference>
<accession>A0A0D3KQ92</accession>
<evidence type="ECO:0000256" key="4">
    <source>
        <dbReference type="ARBA" id="ARBA00023098"/>
    </source>
</evidence>
<name>A0A0D3KQ92_EMIH1</name>
<dbReference type="GO" id="GO:0016020">
    <property type="term" value="C:membrane"/>
    <property type="evidence" value="ECO:0007669"/>
    <property type="project" value="GOC"/>
</dbReference>